<evidence type="ECO:0000259" key="1">
    <source>
        <dbReference type="PROSITE" id="PS51833"/>
    </source>
</evidence>
<evidence type="ECO:0000313" key="2">
    <source>
        <dbReference type="EMBL" id="QBY51301.1"/>
    </source>
</evidence>
<dbReference type="STRING" id="1349762.GCA_001592245_05806"/>
<dbReference type="Pfam" id="PF08668">
    <property type="entry name" value="HDOD"/>
    <property type="match status" value="1"/>
</dbReference>
<dbReference type="InterPro" id="IPR029016">
    <property type="entry name" value="GAF-like_dom_sf"/>
</dbReference>
<dbReference type="AlphaFoldDB" id="A0A4P7LHF7"/>
<dbReference type="KEGG" id="cox:E0W60_09275"/>
<dbReference type="Gene3D" id="1.10.3210.10">
    <property type="entry name" value="Hypothetical protein af1432"/>
    <property type="match status" value="1"/>
</dbReference>
<proteinExistence type="predicted"/>
<gene>
    <name evidence="2" type="ORF">E0W60_09275</name>
</gene>
<dbReference type="InterPro" id="IPR052340">
    <property type="entry name" value="RNase_Y/CdgJ"/>
</dbReference>
<protein>
    <submittedName>
        <fullName evidence="2">HDOD domain-containing protein</fullName>
    </submittedName>
</protein>
<dbReference type="Gene3D" id="3.30.450.40">
    <property type="match status" value="1"/>
</dbReference>
<dbReference type="PROSITE" id="PS51833">
    <property type="entry name" value="HDOD"/>
    <property type="match status" value="1"/>
</dbReference>
<feature type="domain" description="HDOD" evidence="1">
    <location>
        <begin position="20"/>
        <end position="216"/>
    </location>
</feature>
<dbReference type="RefSeq" id="WP_135703734.1">
    <property type="nucleotide sequence ID" value="NZ_CP038634.1"/>
</dbReference>
<organism evidence="2 3">
    <name type="scientific">Cupriavidus oxalaticus</name>
    <dbReference type="NCBI Taxonomy" id="96344"/>
    <lineage>
        <taxon>Bacteria</taxon>
        <taxon>Pseudomonadati</taxon>
        <taxon>Pseudomonadota</taxon>
        <taxon>Betaproteobacteria</taxon>
        <taxon>Burkholderiales</taxon>
        <taxon>Burkholderiaceae</taxon>
        <taxon>Cupriavidus</taxon>
    </lineage>
</organism>
<name>A0A4P7LHF7_9BURK</name>
<reference evidence="2 3" key="1">
    <citation type="submission" date="2019-03" db="EMBL/GenBank/DDBJ databases">
        <title>Efficiently degradation of phenoxyalkanoic acid herbicides by Cupriavidus oxalaticus strain X32.</title>
        <authorList>
            <person name="Sheng X."/>
        </authorList>
    </citation>
    <scope>NUCLEOTIDE SEQUENCE [LARGE SCALE GENOMIC DNA]</scope>
    <source>
        <strain evidence="2 3">X32</strain>
    </source>
</reference>
<dbReference type="SUPFAM" id="SSF109604">
    <property type="entry name" value="HD-domain/PDEase-like"/>
    <property type="match status" value="1"/>
</dbReference>
<dbReference type="InterPro" id="IPR013976">
    <property type="entry name" value="HDOD"/>
</dbReference>
<accession>A0A4P7LHF7</accession>
<dbReference type="EMBL" id="CP038634">
    <property type="protein sequence ID" value="QBY51301.1"/>
    <property type="molecule type" value="Genomic_DNA"/>
</dbReference>
<dbReference type="SUPFAM" id="SSF55781">
    <property type="entry name" value="GAF domain-like"/>
    <property type="match status" value="1"/>
</dbReference>
<dbReference type="OrthoDB" id="9791419at2"/>
<evidence type="ECO:0000313" key="3">
    <source>
        <dbReference type="Proteomes" id="UP000295294"/>
    </source>
</evidence>
<sequence length="496" mass="53282">MDKQAFLDQLWARLAEQGDFPTLQYCIDHVFSSLDAERNVGEMASSILSDFSLSQKIIRLSNSAMYRSFGGEVTTVSRAIMVLGVDTVIHLTLGVRVLDFFQTMPENRPRAAQALKQAMVAAEFTRTLAEARGIADGEEAVVCTLMHHVSRLLLVLYVPEAWDRIAAVCEAGEQIGEDDACREVLGVSLGEIARAAAVKWRLPPLIAGAMSAPPLPEGAMPETHAGWLGAVARLSSQAAASILAGQDDPLAESPVRANSSLRADSPLQAANPLLAAAQRLGLEPAHLGQALAQARALTTSMAATDAASQAGDDAGQQGSKPADALARLQRAVAEVRQEGGAMSIAELAPFALESAMRALNFSRCFLMLLNPSARRFGARLGFGEGMREKLDQLSFEEGFVPDVFHFATLADRPLLIEDTFDREAAHRVPRWYREAMPDARALLLIPVRVRNRCVALICGDWGDARFTGALSAEEADAIVQLAAEISAGFLRSAPAR</sequence>
<dbReference type="PANTHER" id="PTHR33525">
    <property type="match status" value="1"/>
</dbReference>
<dbReference type="Proteomes" id="UP000295294">
    <property type="component" value="Chromosome 1"/>
</dbReference>
<dbReference type="PANTHER" id="PTHR33525:SF3">
    <property type="entry name" value="RIBONUCLEASE Y"/>
    <property type="match status" value="1"/>
</dbReference>